<evidence type="ECO:0000256" key="1">
    <source>
        <dbReference type="SAM" id="MobiDB-lite"/>
    </source>
</evidence>
<organism evidence="2 3">
    <name type="scientific">Rugamonas rubra</name>
    <dbReference type="NCBI Taxonomy" id="758825"/>
    <lineage>
        <taxon>Bacteria</taxon>
        <taxon>Pseudomonadati</taxon>
        <taxon>Pseudomonadota</taxon>
        <taxon>Betaproteobacteria</taxon>
        <taxon>Burkholderiales</taxon>
        <taxon>Oxalobacteraceae</taxon>
        <taxon>Telluria group</taxon>
        <taxon>Rugamonas</taxon>
    </lineage>
</organism>
<evidence type="ECO:0000313" key="2">
    <source>
        <dbReference type="EMBL" id="SFM22478.1"/>
    </source>
</evidence>
<evidence type="ECO:0000313" key="3">
    <source>
        <dbReference type="Proteomes" id="UP000199470"/>
    </source>
</evidence>
<dbReference type="AlphaFoldDB" id="A0A1I4P3X5"/>
<gene>
    <name evidence="2" type="ORF">SAMN02982985_03252</name>
</gene>
<sequence>MEFAVAATVAAILIGMLLSRLSGYQGEAERVALQYTVSGMRSALQARLAQARLPGHALNLAQLAEQNPLELLERKPKNYLGEFYSPDVRELAPGNWYFDRDKKILVYLLNEKGIFGDSSLKLLQFKVKLSRLPTSPAKPSSAPEIPGATLEQLNG</sequence>
<name>A0A1I4P3X5_9BURK</name>
<protein>
    <submittedName>
        <fullName evidence="2">General secretion pathway protein G</fullName>
    </submittedName>
</protein>
<dbReference type="STRING" id="758825.SAMN02982985_03252"/>
<feature type="region of interest" description="Disordered" evidence="1">
    <location>
        <begin position="133"/>
        <end position="155"/>
    </location>
</feature>
<accession>A0A1I4P3X5</accession>
<keyword evidence="3" id="KW-1185">Reference proteome</keyword>
<dbReference type="Proteomes" id="UP000199470">
    <property type="component" value="Unassembled WGS sequence"/>
</dbReference>
<proteinExistence type="predicted"/>
<reference evidence="2" key="1">
    <citation type="submission" date="2016-10" db="EMBL/GenBank/DDBJ databases">
        <authorList>
            <person name="de Groot N.N."/>
        </authorList>
    </citation>
    <scope>NUCLEOTIDE SEQUENCE [LARGE SCALE GENOMIC DNA]</scope>
    <source>
        <strain evidence="2">ATCC 43154</strain>
    </source>
</reference>
<dbReference type="EMBL" id="FOTW01000015">
    <property type="protein sequence ID" value="SFM22478.1"/>
    <property type="molecule type" value="Genomic_DNA"/>
</dbReference>